<organism evidence="1 2">
    <name type="scientific">Pleionea litopenaei</name>
    <dbReference type="NCBI Taxonomy" id="3070815"/>
    <lineage>
        <taxon>Bacteria</taxon>
        <taxon>Pseudomonadati</taxon>
        <taxon>Pseudomonadota</taxon>
        <taxon>Gammaproteobacteria</taxon>
        <taxon>Oceanospirillales</taxon>
        <taxon>Pleioneaceae</taxon>
        <taxon>Pleionea</taxon>
    </lineage>
</organism>
<evidence type="ECO:0000313" key="2">
    <source>
        <dbReference type="Proteomes" id="UP001239782"/>
    </source>
</evidence>
<keyword evidence="2" id="KW-1185">Reference proteome</keyword>
<gene>
    <name evidence="1" type="ORF">Q9312_17510</name>
</gene>
<proteinExistence type="predicted"/>
<dbReference type="AlphaFoldDB" id="A0AA51RT54"/>
<name>A0AA51RT54_9GAMM</name>
<protein>
    <submittedName>
        <fullName evidence="1">Uncharacterized protein</fullName>
    </submittedName>
</protein>
<dbReference type="KEGG" id="plei:Q9312_17510"/>
<reference evidence="1 2" key="1">
    <citation type="submission" date="2023-08" db="EMBL/GenBank/DDBJ databases">
        <title>Pleionea litopenaei sp. nov., isolated from stomach of juvenile Litopenaeus vannamei.</title>
        <authorList>
            <person name="Rho A.M."/>
            <person name="Hwang C.Y."/>
        </authorList>
    </citation>
    <scope>NUCLEOTIDE SEQUENCE [LARGE SCALE GENOMIC DNA]</scope>
    <source>
        <strain evidence="1 2">HL-JVS1</strain>
    </source>
</reference>
<dbReference type="RefSeq" id="WP_309202151.1">
    <property type="nucleotide sequence ID" value="NZ_CP133548.1"/>
</dbReference>
<dbReference type="EMBL" id="CP133548">
    <property type="protein sequence ID" value="WMS87014.1"/>
    <property type="molecule type" value="Genomic_DNA"/>
</dbReference>
<dbReference type="Proteomes" id="UP001239782">
    <property type="component" value="Chromosome"/>
</dbReference>
<sequence length="186" mass="20086">MSTASPNITLINDTAYVAQFVVRKGDQVIARIPGVEPKGKIQVPTADSYQVRATTILNKNTYQTAPKSANPGDKFLAQVLQISDQGTYDFQIVEGAGSKPDSMEFESTTNTPVIFNVMKDGKPLQSVTVSDNFNSESLYVGSNFYIYAVINGVTTATLNTNDGSAVISAENNTSALEADYFHLELN</sequence>
<evidence type="ECO:0000313" key="1">
    <source>
        <dbReference type="EMBL" id="WMS87014.1"/>
    </source>
</evidence>
<accession>A0AA51RT54</accession>